<organism evidence="8 9">
    <name type="scientific">Elysia chlorotica</name>
    <name type="common">Eastern emerald elysia</name>
    <name type="synonym">Sea slug</name>
    <dbReference type="NCBI Taxonomy" id="188477"/>
    <lineage>
        <taxon>Eukaryota</taxon>
        <taxon>Metazoa</taxon>
        <taxon>Spiralia</taxon>
        <taxon>Lophotrochozoa</taxon>
        <taxon>Mollusca</taxon>
        <taxon>Gastropoda</taxon>
        <taxon>Heterobranchia</taxon>
        <taxon>Euthyneura</taxon>
        <taxon>Panpulmonata</taxon>
        <taxon>Sacoglossa</taxon>
        <taxon>Placobranchoidea</taxon>
        <taxon>Plakobranchidae</taxon>
        <taxon>Elysia</taxon>
    </lineage>
</organism>
<keyword evidence="9" id="KW-1185">Reference proteome</keyword>
<dbReference type="OrthoDB" id="18740at2759"/>
<dbReference type="GO" id="GO:0008285">
    <property type="term" value="P:negative regulation of cell population proliferation"/>
    <property type="evidence" value="ECO:0007669"/>
    <property type="project" value="TreeGrafter"/>
</dbReference>
<feature type="coiled-coil region" evidence="6">
    <location>
        <begin position="92"/>
        <end position="126"/>
    </location>
</feature>
<keyword evidence="3" id="KW-0677">Repeat</keyword>
<dbReference type="GO" id="GO:0051015">
    <property type="term" value="F:actin filament binding"/>
    <property type="evidence" value="ECO:0007669"/>
    <property type="project" value="TreeGrafter"/>
</dbReference>
<keyword evidence="6" id="KW-0175">Coiled coil</keyword>
<dbReference type="GO" id="GO:0005737">
    <property type="term" value="C:cytoplasm"/>
    <property type="evidence" value="ECO:0007669"/>
    <property type="project" value="TreeGrafter"/>
</dbReference>
<evidence type="ECO:0000313" key="8">
    <source>
        <dbReference type="EMBL" id="RUS81754.1"/>
    </source>
</evidence>
<evidence type="ECO:0000256" key="6">
    <source>
        <dbReference type="SAM" id="Coils"/>
    </source>
</evidence>
<evidence type="ECO:0008006" key="10">
    <source>
        <dbReference type="Google" id="ProtNLM"/>
    </source>
</evidence>
<dbReference type="PANTHER" id="PTHR47535:SF1">
    <property type="entry name" value="NESPRIN-1"/>
    <property type="match status" value="1"/>
</dbReference>
<sequence>ALQEEVRSQQPQLNALTRQYEQLQAHASPEGQAVLKSKQDAVRGNWQDINEAVVERQRTLTAALQHRRDFYSRLGDTEKWVKKIQRKLDSGNEIYSDEVADTQAKLKAMRDECESQDGNFQALQQEFKELMAVCSPEEAAVLSDRFDKLVGGYTAVEDLIGSRAQLCDKWADFSDSQRDLQAKIKTLQARLASPDIREDEVAQIVKEIEGLRASMAPWSNDAPALDDLMAQAHMSIKDRATQRTLHFGSELQALESACDQASNSARQKDAQLGELNQLTAQFGERKDDLVRGLVSVQDRLLAARAGKSDLQGLKDLVREIEDIRDDMYTHNPEYEQLRELGRQIMNSDPSKAAAIQQQLGQVSAAWEEVQGLLADKHQQFSGVTNMWAQYNDAKQGVMRVMEDVSPVVDQDMTFSNQGDVKKSLDQHKNAEFELHANQTQLDHMNNKGVQLLEDLKNIPDFDSSGMESDLDEVNLKWETANSVIDQHKENLEAQLACWDQVQSGEEEVSAWLNSMLNKLDDSVKHFDDAVSVESRLNKFKDEAPYFEDVMSEVNQKLTDLQQLNQDRDVPALSGAQSEIKEKFQKAAKLATMLNSMMSTFTDEQQGLQQAMNDETEWMNKLKEALAKCDDASGSTEELIARYEAAKSLHAELASHQRQIASIQDRAAALHSKYPSSETASLAKDATVLTKKYESLLQRADRVEDSLLGQLETQCQDAQHSQHRWLAAAREKVGWCGDMAGDRYSVEAKLATVKDLEGSLQEGELKRQDATNRLDAIRAILPKAKQAELEANRKTMEKEWQTLVTSIQQTQSKLENSMDQWQKYDSRYDTLSQWLKDSEAQVRSEAALKPDLASKKEQLDLFKALNKSIQDHRPEFENLRDAAQQISQSSGDSRTASYAGQLFNRYQALATAAKEQLERCNNNISDHEHYTTAHRAAHDWMEAATRELDHCDNLVGDEDSLNTKLALVKDLVAHKEEGSCLFNTALEAGEKLYPNTSNEGREAIRHELRSLRDSWEGFNDTLSDTQRQLDSSRMQWQSFDDSFDQLSKWVAGVEQQVGVEPELKATLQEKKALLQNYKTRCQDILSHQTMIDSISDKGTALPSTQVQNKIRQLNAKYNQLCSDAQASVKKAEDYVEEHQAYQDCQQQARDWMHATMDKVAVCAEGGGDKQALQNRLDRLQDIMGTLNEGEAKVSSTHRQGEKTMPHTSGQGQANIRRELDSLNGDWDNLITRMNDTQQGLIQAIQ</sequence>
<dbReference type="STRING" id="188477.A0A433TJL8"/>
<gene>
    <name evidence="8" type="ORF">EGW08_010508</name>
</gene>
<name>A0A433TJL8_ELYCH</name>
<evidence type="ECO:0000256" key="7">
    <source>
        <dbReference type="SAM" id="MobiDB-lite"/>
    </source>
</evidence>
<accession>A0A433TJL8</accession>
<proteinExistence type="predicted"/>
<evidence type="ECO:0000256" key="5">
    <source>
        <dbReference type="ARBA" id="ARBA00023136"/>
    </source>
</evidence>
<comment type="subcellular location">
    <subcellularLocation>
        <location evidence="1">Membrane</location>
    </subcellularLocation>
</comment>
<feature type="non-terminal residue" evidence="8">
    <location>
        <position position="1244"/>
    </location>
</feature>
<dbReference type="SUPFAM" id="SSF46966">
    <property type="entry name" value="Spectrin repeat"/>
    <property type="match status" value="7"/>
</dbReference>
<evidence type="ECO:0000313" key="9">
    <source>
        <dbReference type="Proteomes" id="UP000271974"/>
    </source>
</evidence>
<feature type="non-terminal residue" evidence="8">
    <location>
        <position position="1"/>
    </location>
</feature>
<evidence type="ECO:0000256" key="2">
    <source>
        <dbReference type="ARBA" id="ARBA00022692"/>
    </source>
</evidence>
<dbReference type="SMART" id="SM00150">
    <property type="entry name" value="SPEC"/>
    <property type="match status" value="8"/>
</dbReference>
<keyword evidence="2" id="KW-0812">Transmembrane</keyword>
<reference evidence="8 9" key="1">
    <citation type="submission" date="2019-01" db="EMBL/GenBank/DDBJ databases">
        <title>A draft genome assembly of the solar-powered sea slug Elysia chlorotica.</title>
        <authorList>
            <person name="Cai H."/>
            <person name="Li Q."/>
            <person name="Fang X."/>
            <person name="Li J."/>
            <person name="Curtis N.E."/>
            <person name="Altenburger A."/>
            <person name="Shibata T."/>
            <person name="Feng M."/>
            <person name="Maeda T."/>
            <person name="Schwartz J.A."/>
            <person name="Shigenobu S."/>
            <person name="Lundholm N."/>
            <person name="Nishiyama T."/>
            <person name="Yang H."/>
            <person name="Hasebe M."/>
            <person name="Li S."/>
            <person name="Pierce S.K."/>
            <person name="Wang J."/>
        </authorList>
    </citation>
    <scope>NUCLEOTIDE SEQUENCE [LARGE SCALE GENOMIC DNA]</scope>
    <source>
        <strain evidence="8">EC2010</strain>
        <tissue evidence="8">Whole organism of an adult</tissue>
    </source>
</reference>
<feature type="coiled-coil region" evidence="6">
    <location>
        <begin position="607"/>
        <end position="672"/>
    </location>
</feature>
<dbReference type="Pfam" id="PF00435">
    <property type="entry name" value="Spectrin"/>
    <property type="match status" value="5"/>
</dbReference>
<feature type="region of interest" description="Disordered" evidence="7">
    <location>
        <begin position="1191"/>
        <end position="1212"/>
    </location>
</feature>
<dbReference type="InterPro" id="IPR018159">
    <property type="entry name" value="Spectrin/alpha-actinin"/>
</dbReference>
<keyword evidence="4" id="KW-1133">Transmembrane helix</keyword>
<dbReference type="GO" id="GO:0034993">
    <property type="term" value="C:meiotic nuclear membrane microtubule tethering complex"/>
    <property type="evidence" value="ECO:0007669"/>
    <property type="project" value="TreeGrafter"/>
</dbReference>
<dbReference type="CDD" id="cd00176">
    <property type="entry name" value="SPEC"/>
    <property type="match status" value="4"/>
</dbReference>
<dbReference type="GO" id="GO:0005640">
    <property type="term" value="C:nuclear outer membrane"/>
    <property type="evidence" value="ECO:0007669"/>
    <property type="project" value="TreeGrafter"/>
</dbReference>
<dbReference type="AlphaFoldDB" id="A0A433TJL8"/>
<dbReference type="PANTHER" id="PTHR47535">
    <property type="entry name" value="MUSCLE-SPECIFIC PROTEIN 300 KDA, ISOFORM G"/>
    <property type="match status" value="1"/>
</dbReference>
<dbReference type="GO" id="GO:0007097">
    <property type="term" value="P:nuclear migration"/>
    <property type="evidence" value="ECO:0007669"/>
    <property type="project" value="TreeGrafter"/>
</dbReference>
<dbReference type="Proteomes" id="UP000271974">
    <property type="component" value="Unassembled WGS sequence"/>
</dbReference>
<keyword evidence="5" id="KW-0472">Membrane</keyword>
<dbReference type="EMBL" id="RQTK01000322">
    <property type="protein sequence ID" value="RUS81754.1"/>
    <property type="molecule type" value="Genomic_DNA"/>
</dbReference>
<protein>
    <recommendedName>
        <fullName evidence="10">KASH domain-containing protein</fullName>
    </recommendedName>
</protein>
<evidence type="ECO:0000256" key="3">
    <source>
        <dbReference type="ARBA" id="ARBA00022737"/>
    </source>
</evidence>
<dbReference type="InterPro" id="IPR052403">
    <property type="entry name" value="LINC-complex_assoc"/>
</dbReference>
<dbReference type="Gene3D" id="1.20.58.60">
    <property type="match status" value="7"/>
</dbReference>
<evidence type="ECO:0000256" key="1">
    <source>
        <dbReference type="ARBA" id="ARBA00004370"/>
    </source>
</evidence>
<evidence type="ECO:0000256" key="4">
    <source>
        <dbReference type="ARBA" id="ARBA00022989"/>
    </source>
</evidence>
<comment type="caution">
    <text evidence="8">The sequence shown here is derived from an EMBL/GenBank/DDBJ whole genome shotgun (WGS) entry which is preliminary data.</text>
</comment>
<dbReference type="InterPro" id="IPR002017">
    <property type="entry name" value="Spectrin_repeat"/>
</dbReference>